<dbReference type="InterPro" id="IPR032347">
    <property type="entry name" value="DUF4864"/>
</dbReference>
<organism evidence="2 3">
    <name type="scientific">Harenicola maris</name>
    <dbReference type="NCBI Taxonomy" id="2841044"/>
    <lineage>
        <taxon>Bacteria</taxon>
        <taxon>Pseudomonadati</taxon>
        <taxon>Pseudomonadota</taxon>
        <taxon>Alphaproteobacteria</taxon>
        <taxon>Rhodobacterales</taxon>
        <taxon>Paracoccaceae</taxon>
        <taxon>Harenicola</taxon>
    </lineage>
</organism>
<dbReference type="RefSeq" id="WP_327792140.1">
    <property type="nucleotide sequence ID" value="NZ_JADQAZ010000001.1"/>
</dbReference>
<sequence length="133" mass="14393">MRFLVLAAGLMALPAAAQDAPGAALRGVISDQIDAIGVDDYARAFTFASPFIQGLFRTPENFGAMVERGYPMVAAPRSVDFGETRAEGPLFFQDVIFEDAQGRFFTLEYEMIRGPDGFVINGVTLKQPPEVGV</sequence>
<gene>
    <name evidence="2" type="ORF">IV417_00855</name>
</gene>
<feature type="signal peptide" evidence="1">
    <location>
        <begin position="1"/>
        <end position="17"/>
    </location>
</feature>
<name>A0AAP2CLV3_9RHOB</name>
<dbReference type="Proteomes" id="UP001315686">
    <property type="component" value="Unassembled WGS sequence"/>
</dbReference>
<evidence type="ECO:0000256" key="1">
    <source>
        <dbReference type="SAM" id="SignalP"/>
    </source>
</evidence>
<proteinExistence type="predicted"/>
<comment type="caution">
    <text evidence="2">The sequence shown here is derived from an EMBL/GenBank/DDBJ whole genome shotgun (WGS) entry which is preliminary data.</text>
</comment>
<dbReference type="AlphaFoldDB" id="A0AAP2CLV3"/>
<protein>
    <submittedName>
        <fullName evidence="2">DUF4864 domain-containing protein</fullName>
    </submittedName>
</protein>
<reference evidence="2 3" key="1">
    <citation type="journal article" date="2021" name="Arch. Microbiol.">
        <title>Harenicola maris gen. nov., sp. nov. isolated from the Sea of Japan shallow sediments.</title>
        <authorList>
            <person name="Romanenko L.A."/>
            <person name="Kurilenko V.V."/>
            <person name="Chernysheva N.Y."/>
            <person name="Tekutyeva L.A."/>
            <person name="Velansky P.V."/>
            <person name="Svetashev V.I."/>
            <person name="Isaeva M.P."/>
        </authorList>
    </citation>
    <scope>NUCLEOTIDE SEQUENCE [LARGE SCALE GENOMIC DNA]</scope>
    <source>
        <strain evidence="2 3">KMM 3653</strain>
    </source>
</reference>
<evidence type="ECO:0000313" key="2">
    <source>
        <dbReference type="EMBL" id="MBT0955920.1"/>
    </source>
</evidence>
<feature type="chain" id="PRO_5042920502" evidence="1">
    <location>
        <begin position="18"/>
        <end position="133"/>
    </location>
</feature>
<dbReference type="EMBL" id="JADQAZ010000001">
    <property type="protein sequence ID" value="MBT0955920.1"/>
    <property type="molecule type" value="Genomic_DNA"/>
</dbReference>
<accession>A0AAP2CLV3</accession>
<keyword evidence="1" id="KW-0732">Signal</keyword>
<evidence type="ECO:0000313" key="3">
    <source>
        <dbReference type="Proteomes" id="UP001315686"/>
    </source>
</evidence>
<keyword evidence="3" id="KW-1185">Reference proteome</keyword>
<dbReference type="Pfam" id="PF16156">
    <property type="entry name" value="DUF4864"/>
    <property type="match status" value="1"/>
</dbReference>